<evidence type="ECO:0000313" key="2">
    <source>
        <dbReference type="EMBL" id="KAG2499761.1"/>
    </source>
</evidence>
<feature type="region of interest" description="Disordered" evidence="1">
    <location>
        <begin position="1"/>
        <end position="24"/>
    </location>
</feature>
<feature type="compositionally biased region" description="Basic and acidic residues" evidence="1">
    <location>
        <begin position="411"/>
        <end position="422"/>
    </location>
</feature>
<feature type="compositionally biased region" description="Basic and acidic residues" evidence="1">
    <location>
        <begin position="14"/>
        <end position="24"/>
    </location>
</feature>
<feature type="compositionally biased region" description="Polar residues" evidence="1">
    <location>
        <begin position="377"/>
        <end position="387"/>
    </location>
</feature>
<name>A0A835YF57_9CHLO</name>
<feature type="compositionally biased region" description="Low complexity" evidence="1">
    <location>
        <begin position="391"/>
        <end position="409"/>
    </location>
</feature>
<dbReference type="AlphaFoldDB" id="A0A835YF57"/>
<evidence type="ECO:0000256" key="1">
    <source>
        <dbReference type="SAM" id="MobiDB-lite"/>
    </source>
</evidence>
<reference evidence="2" key="1">
    <citation type="journal article" date="2020" name="bioRxiv">
        <title>Comparative genomics of Chlamydomonas.</title>
        <authorList>
            <person name="Craig R.J."/>
            <person name="Hasan A.R."/>
            <person name="Ness R.W."/>
            <person name="Keightley P.D."/>
        </authorList>
    </citation>
    <scope>NUCLEOTIDE SEQUENCE</scope>
    <source>
        <strain evidence="2">CCAP 11/70</strain>
    </source>
</reference>
<feature type="region of interest" description="Disordered" evidence="1">
    <location>
        <begin position="108"/>
        <end position="134"/>
    </location>
</feature>
<comment type="caution">
    <text evidence="2">The sequence shown here is derived from an EMBL/GenBank/DDBJ whole genome shotgun (WGS) entry which is preliminary data.</text>
</comment>
<protein>
    <submittedName>
        <fullName evidence="2">Uncharacterized protein</fullName>
    </submittedName>
</protein>
<accession>A0A835YF57</accession>
<keyword evidence="3" id="KW-1185">Reference proteome</keyword>
<feature type="compositionally biased region" description="Polar residues" evidence="1">
    <location>
        <begin position="117"/>
        <end position="134"/>
    </location>
</feature>
<gene>
    <name evidence="2" type="ORF">HYH03_002058</name>
</gene>
<dbReference type="Proteomes" id="UP000612055">
    <property type="component" value="Unassembled WGS sequence"/>
</dbReference>
<dbReference type="EMBL" id="JAEHOE010000005">
    <property type="protein sequence ID" value="KAG2499761.1"/>
    <property type="molecule type" value="Genomic_DNA"/>
</dbReference>
<evidence type="ECO:0000313" key="3">
    <source>
        <dbReference type="Proteomes" id="UP000612055"/>
    </source>
</evidence>
<sequence length="442" mass="45020">MPVVALPESSPGVHLHEVGQPREPPDSLALRFQVPSSPDTSSSALHLETDPRRINASDCEGHDIDATVMVALYGTWLGVCRSPAKPMATAPGAGAGVAVSVRDFVVGRGGEGPLRPSSPSTDACGTPREPTTPTALSKALDRRRLAAAASAESSHCRAAGPRSSCCWDGSSPCASGCGLSALLLDVDLLPLPLPLHLRGPARAAADGLAMCASDACSQEFGRTATKVAAPSPGLARLPPFTPSSASAARPGPLSMIPLVADVRPVGLLGQACSGPCGGSGCWSGGRDALILTAPANGPESRSAGPFSCRSCGGRTTLGPPDEADVDVSYDGSRFLDWPEGLILRLSMGDFRAAADSRLEAVALARELAPRRHASAPVPTTTPLSPGQSGRPAGPWAGPVSAPPAGSSASREQGRVEEPEAQRSSRRPVLALLSCFGGARKQG</sequence>
<feature type="region of interest" description="Disordered" evidence="1">
    <location>
        <begin position="370"/>
        <end position="426"/>
    </location>
</feature>
<proteinExistence type="predicted"/>
<organism evidence="2 3">
    <name type="scientific">Edaphochlamys debaryana</name>
    <dbReference type="NCBI Taxonomy" id="47281"/>
    <lineage>
        <taxon>Eukaryota</taxon>
        <taxon>Viridiplantae</taxon>
        <taxon>Chlorophyta</taxon>
        <taxon>core chlorophytes</taxon>
        <taxon>Chlorophyceae</taxon>
        <taxon>CS clade</taxon>
        <taxon>Chlamydomonadales</taxon>
        <taxon>Chlamydomonadales incertae sedis</taxon>
        <taxon>Edaphochlamys</taxon>
    </lineage>
</organism>